<dbReference type="Gene3D" id="3.40.390.10">
    <property type="entry name" value="Collagenase (Catalytic Domain)"/>
    <property type="match status" value="1"/>
</dbReference>
<keyword evidence="1 2" id="KW-0732">Signal</keyword>
<organism evidence="3 4">
    <name type="scientific">Adhaeretor mobilis</name>
    <dbReference type="NCBI Taxonomy" id="1930276"/>
    <lineage>
        <taxon>Bacteria</taxon>
        <taxon>Pseudomonadati</taxon>
        <taxon>Planctomycetota</taxon>
        <taxon>Planctomycetia</taxon>
        <taxon>Pirellulales</taxon>
        <taxon>Lacipirellulaceae</taxon>
        <taxon>Adhaeretor</taxon>
    </lineage>
</organism>
<dbReference type="SUPFAM" id="SSF51126">
    <property type="entry name" value="Pectin lyase-like"/>
    <property type="match status" value="1"/>
</dbReference>
<protein>
    <recommendedName>
        <fullName evidence="5">Peptidase metallopeptidase domain-containing protein</fullName>
    </recommendedName>
</protein>
<dbReference type="InterPro" id="IPR018247">
    <property type="entry name" value="EF_Hand_1_Ca_BS"/>
</dbReference>
<dbReference type="SUPFAM" id="SSF55486">
    <property type="entry name" value="Metalloproteases ('zincins'), catalytic domain"/>
    <property type="match status" value="1"/>
</dbReference>
<reference evidence="3 4" key="1">
    <citation type="submission" date="2019-02" db="EMBL/GenBank/DDBJ databases">
        <title>Deep-cultivation of Planctomycetes and their phenomic and genomic characterization uncovers novel biology.</title>
        <authorList>
            <person name="Wiegand S."/>
            <person name="Jogler M."/>
            <person name="Boedeker C."/>
            <person name="Pinto D."/>
            <person name="Vollmers J."/>
            <person name="Rivas-Marin E."/>
            <person name="Kohn T."/>
            <person name="Peeters S.H."/>
            <person name="Heuer A."/>
            <person name="Rast P."/>
            <person name="Oberbeckmann S."/>
            <person name="Bunk B."/>
            <person name="Jeske O."/>
            <person name="Meyerdierks A."/>
            <person name="Storesund J.E."/>
            <person name="Kallscheuer N."/>
            <person name="Luecker S."/>
            <person name="Lage O.M."/>
            <person name="Pohl T."/>
            <person name="Merkel B.J."/>
            <person name="Hornburger P."/>
            <person name="Mueller R.-W."/>
            <person name="Bruemmer F."/>
            <person name="Labrenz M."/>
            <person name="Spormann A.M."/>
            <person name="Op den Camp H."/>
            <person name="Overmann J."/>
            <person name="Amann R."/>
            <person name="Jetten M.S.M."/>
            <person name="Mascher T."/>
            <person name="Medema M.H."/>
            <person name="Devos D.P."/>
            <person name="Kaster A.-K."/>
            <person name="Ovreas L."/>
            <person name="Rohde M."/>
            <person name="Galperin M.Y."/>
            <person name="Jogler C."/>
        </authorList>
    </citation>
    <scope>NUCLEOTIDE SEQUENCE [LARGE SCALE GENOMIC DNA]</scope>
    <source>
        <strain evidence="3 4">HG15A2</strain>
    </source>
</reference>
<dbReference type="GO" id="GO:0008237">
    <property type="term" value="F:metallopeptidase activity"/>
    <property type="evidence" value="ECO:0007669"/>
    <property type="project" value="InterPro"/>
</dbReference>
<proteinExistence type="predicted"/>
<dbReference type="InterPro" id="IPR013425">
    <property type="entry name" value="Autotrns_rpt"/>
</dbReference>
<feature type="chain" id="PRO_5021971568" description="Peptidase metallopeptidase domain-containing protein" evidence="2">
    <location>
        <begin position="18"/>
        <end position="1021"/>
    </location>
</feature>
<dbReference type="NCBIfam" id="TIGR02601">
    <property type="entry name" value="autotrns_rpt"/>
    <property type="match status" value="1"/>
</dbReference>
<evidence type="ECO:0000313" key="3">
    <source>
        <dbReference type="EMBL" id="QDT01552.1"/>
    </source>
</evidence>
<dbReference type="AlphaFoldDB" id="A0A517N339"/>
<gene>
    <name evidence="3" type="ORF">HG15A2_48990</name>
</gene>
<dbReference type="Proteomes" id="UP000319852">
    <property type="component" value="Chromosome"/>
</dbReference>
<evidence type="ECO:0000256" key="1">
    <source>
        <dbReference type="ARBA" id="ARBA00022729"/>
    </source>
</evidence>
<sequence precursor="true">MLFVCATLAFAHAPAAAYELASGSSGRWSTTASGNTGSLGSPATLTWSIVDDGINIPSVNLGSGSSVPAGPSGLVTYLDSKFGAGPGGDDFTQRPWFSHFEDSFNRLGELSGLTYVYQVEGSNPGGLSSSNSGDLSGSNARGDVRIAGNSFGSGLSGTLAYNSFPNYGEMVFNTDVNTFANSSANNYRYFRNTIMHEAMHGVGVEHIESSNASFLIEPFIATTFDGPQLDDVLALQRNYGDALEKNGGNDSSLNAFDIGTVNTSSSAAIGTGGTGTAIGANETDFVSIDDNSDIDFFSFSVTESTNVTLDLTPRGALYQIGPQGGSQSNFDSRALSNLTLTLFNSNGTVQLGQSSSAAAGGIESITSGLDSGDYLARVTGSSNDVQLYQLSIFASRDPLDLVWTGQTSSDWSSGGDMNFSSTSGSVAFVNGDNVRFDDTAPLNRRTVTITDQNNANEIVFDASGDYTLQGTGAITGGSVRVDGTGTVTIDNDGNSYAGSTQVNSGTLKLTGDLSAMQSDFTIADGATLVMNASDTGAMSSSFLIQAGGELHVGESGFVTNASTFPDNPISLVNNGTLRVFDFEAVRNISGSGTVIAEELTSFFGGGSDYTGQTIVRSGAIAVAEDGTALGSAQGDTVVERGGKLQVQAVATLADDITFSSTGSGTSILQVELGNVANFTGDISVDSSPVTIQADSSAIINFFGNFSSTGGSGQVQFNTVGTVNVNGPLQLGSDGLQKIAVGNLNINASLSSSGPLQLEDGTTMLAGSGNITGIVEVGPAANLNLSGSYVWHGTSTLAGSGTVAGDLTIGGSVAPGDSSLADSIGTLTLSDDLALTSTSTLAFEIGGTNPGQFDQLLIDGTAQIDGTLSVEFIDLGGGVYVPELGDSFPLLSVQGGAGGDYDVLDLPELDAGLEWQLNSVGVVIALDVVAASSLTADFNTDGNVDAADLNQWQGDFGINGESDANQDGLSTGLDFLTWQQQRAGSTPSSASNSTIPEPSTALLVIFATLFPCRLRLSRAVNS</sequence>
<keyword evidence="4" id="KW-1185">Reference proteome</keyword>
<dbReference type="EMBL" id="CP036263">
    <property type="protein sequence ID" value="QDT01552.1"/>
    <property type="molecule type" value="Genomic_DNA"/>
</dbReference>
<dbReference type="KEGG" id="amob:HG15A2_48990"/>
<dbReference type="Gene3D" id="2.60.120.380">
    <property type="match status" value="1"/>
</dbReference>
<evidence type="ECO:0008006" key="5">
    <source>
        <dbReference type="Google" id="ProtNLM"/>
    </source>
</evidence>
<dbReference type="InterPro" id="IPR011050">
    <property type="entry name" value="Pectin_lyase_fold/virulence"/>
</dbReference>
<evidence type="ECO:0000313" key="4">
    <source>
        <dbReference type="Proteomes" id="UP000319852"/>
    </source>
</evidence>
<accession>A0A517N339</accession>
<dbReference type="SUPFAM" id="SSF89260">
    <property type="entry name" value="Collagen-binding domain"/>
    <property type="match status" value="1"/>
</dbReference>
<dbReference type="PROSITE" id="PS00018">
    <property type="entry name" value="EF_HAND_1"/>
    <property type="match status" value="1"/>
</dbReference>
<evidence type="ECO:0000256" key="2">
    <source>
        <dbReference type="SAM" id="SignalP"/>
    </source>
</evidence>
<name>A0A517N339_9BACT</name>
<feature type="signal peptide" evidence="2">
    <location>
        <begin position="1"/>
        <end position="17"/>
    </location>
</feature>
<dbReference type="InterPro" id="IPR024079">
    <property type="entry name" value="MetalloPept_cat_dom_sf"/>
</dbReference>